<evidence type="ECO:0000259" key="4">
    <source>
        <dbReference type="Pfam" id="PF03358"/>
    </source>
</evidence>
<reference evidence="5 6" key="1">
    <citation type="submission" date="2018-05" db="EMBL/GenBank/DDBJ databases">
        <title>Kurthia sibirica genome sequence.</title>
        <authorList>
            <person name="Maclea K.S."/>
            <person name="Goen A.E."/>
        </authorList>
    </citation>
    <scope>NUCLEOTIDE SEQUENCE [LARGE SCALE GENOMIC DNA]</scope>
    <source>
        <strain evidence="5 6">ATCC 49154</strain>
    </source>
</reference>
<dbReference type="AlphaFoldDB" id="A0A2U3APS8"/>
<dbReference type="Gene3D" id="3.40.50.360">
    <property type="match status" value="1"/>
</dbReference>
<name>A0A2U3APS8_9BACL</name>
<evidence type="ECO:0000256" key="3">
    <source>
        <dbReference type="ARBA" id="ARBA00023002"/>
    </source>
</evidence>
<dbReference type="InterPro" id="IPR029039">
    <property type="entry name" value="Flavoprotein-like_sf"/>
</dbReference>
<gene>
    <name evidence="5" type="ORF">DEX24_01870</name>
</gene>
<dbReference type="Proteomes" id="UP000245938">
    <property type="component" value="Unassembled WGS sequence"/>
</dbReference>
<dbReference type="GO" id="GO:0016491">
    <property type="term" value="F:oxidoreductase activity"/>
    <property type="evidence" value="ECO:0007669"/>
    <property type="project" value="UniProtKB-KW"/>
</dbReference>
<keyword evidence="2" id="KW-0288">FMN</keyword>
<evidence type="ECO:0000256" key="1">
    <source>
        <dbReference type="ARBA" id="ARBA00022630"/>
    </source>
</evidence>
<dbReference type="PANTHER" id="PTHR43408:SF2">
    <property type="entry name" value="FMN REDUCTASE (NADPH)"/>
    <property type="match status" value="1"/>
</dbReference>
<keyword evidence="1" id="KW-0285">Flavoprotein</keyword>
<protein>
    <submittedName>
        <fullName evidence="5">NADH-dependent FMN reductase</fullName>
    </submittedName>
</protein>
<dbReference type="OrthoDB" id="1643408at2"/>
<dbReference type="Pfam" id="PF03358">
    <property type="entry name" value="FMN_red"/>
    <property type="match status" value="1"/>
</dbReference>
<organism evidence="5 6">
    <name type="scientific">Kurthia sibirica</name>
    <dbReference type="NCBI Taxonomy" id="202750"/>
    <lineage>
        <taxon>Bacteria</taxon>
        <taxon>Bacillati</taxon>
        <taxon>Bacillota</taxon>
        <taxon>Bacilli</taxon>
        <taxon>Bacillales</taxon>
        <taxon>Caryophanaceae</taxon>
        <taxon>Kurthia</taxon>
    </lineage>
</organism>
<feature type="domain" description="NADPH-dependent FMN reductase-like" evidence="4">
    <location>
        <begin position="1"/>
        <end position="144"/>
    </location>
</feature>
<dbReference type="EMBL" id="QFVR01000002">
    <property type="protein sequence ID" value="PWI26537.1"/>
    <property type="molecule type" value="Genomic_DNA"/>
</dbReference>
<dbReference type="InterPro" id="IPR051814">
    <property type="entry name" value="NAD(P)H-dep_FMN_reductase"/>
</dbReference>
<dbReference type="InterPro" id="IPR005025">
    <property type="entry name" value="FMN_Rdtase-like_dom"/>
</dbReference>
<dbReference type="SUPFAM" id="SSF52218">
    <property type="entry name" value="Flavoproteins"/>
    <property type="match status" value="1"/>
</dbReference>
<keyword evidence="6" id="KW-1185">Reference proteome</keyword>
<proteinExistence type="predicted"/>
<dbReference type="RefSeq" id="WP_109304708.1">
    <property type="nucleotide sequence ID" value="NZ_BJUF01000002.1"/>
</dbReference>
<evidence type="ECO:0000313" key="6">
    <source>
        <dbReference type="Proteomes" id="UP000245938"/>
    </source>
</evidence>
<evidence type="ECO:0000313" key="5">
    <source>
        <dbReference type="EMBL" id="PWI26537.1"/>
    </source>
</evidence>
<keyword evidence="3" id="KW-0560">Oxidoreductase</keyword>
<sequence length="188" mass="21518">MKILLVDGTVLGSKTGAILVEIKKYIEKIDENFDMEILTFANYEHQIVDGRPFDQYNTGMQEMVTKLEQADGYIFATPIFQGSIPGVLKNAFDFLNPKALRYKPVSIVANGGTHQHHLVVENQFKPILDYFRALVTPNYVYTHADHFDENNMIIDPNVHERLQELARVFVKYCELSATLSKTPIDQHE</sequence>
<dbReference type="PANTHER" id="PTHR43408">
    <property type="entry name" value="FMN REDUCTASE (NADPH)"/>
    <property type="match status" value="1"/>
</dbReference>
<comment type="caution">
    <text evidence="5">The sequence shown here is derived from an EMBL/GenBank/DDBJ whole genome shotgun (WGS) entry which is preliminary data.</text>
</comment>
<accession>A0A2U3APS8</accession>
<evidence type="ECO:0000256" key="2">
    <source>
        <dbReference type="ARBA" id="ARBA00022643"/>
    </source>
</evidence>